<dbReference type="SUPFAM" id="SSF69318">
    <property type="entry name" value="Integrin alpha N-terminal domain"/>
    <property type="match status" value="1"/>
</dbReference>
<protein>
    <submittedName>
        <fullName evidence="4">Uncharacterized protein</fullName>
    </submittedName>
</protein>
<dbReference type="EMBL" id="CAJNOM010001368">
    <property type="protein sequence ID" value="CAF1604932.1"/>
    <property type="molecule type" value="Genomic_DNA"/>
</dbReference>
<keyword evidence="2" id="KW-0472">Membrane</keyword>
<evidence type="ECO:0000256" key="2">
    <source>
        <dbReference type="SAM" id="Phobius"/>
    </source>
</evidence>
<feature type="transmembrane region" description="Helical" evidence="2">
    <location>
        <begin position="448"/>
        <end position="469"/>
    </location>
</feature>
<feature type="transmembrane region" description="Helical" evidence="2">
    <location>
        <begin position="51"/>
        <end position="69"/>
    </location>
</feature>
<dbReference type="InterPro" id="IPR028994">
    <property type="entry name" value="Integrin_alpha_N"/>
</dbReference>
<feature type="transmembrane region" description="Helical" evidence="2">
    <location>
        <begin position="924"/>
        <end position="942"/>
    </location>
</feature>
<keyword evidence="2" id="KW-0812">Transmembrane</keyword>
<dbReference type="Pfam" id="PF13517">
    <property type="entry name" value="FG-GAP_3"/>
    <property type="match status" value="3"/>
</dbReference>
<gene>
    <name evidence="3" type="ORF">BJG266_LOCUS36183</name>
    <name evidence="4" type="ORF">QVE165_LOCUS53191</name>
</gene>
<evidence type="ECO:0000313" key="4">
    <source>
        <dbReference type="EMBL" id="CAF1604932.1"/>
    </source>
</evidence>
<dbReference type="Proteomes" id="UP000663832">
    <property type="component" value="Unassembled WGS sequence"/>
</dbReference>
<name>A0A816B310_9BILA</name>
<proteinExistence type="predicted"/>
<evidence type="ECO:0000313" key="3">
    <source>
        <dbReference type="EMBL" id="CAF1373875.1"/>
    </source>
</evidence>
<dbReference type="InterPro" id="IPR013517">
    <property type="entry name" value="FG-GAP"/>
</dbReference>
<comment type="caution">
    <text evidence="4">The sequence shown here is derived from an EMBL/GenBank/DDBJ whole genome shotgun (WGS) entry which is preliminary data.</text>
</comment>
<feature type="transmembrane region" description="Helical" evidence="2">
    <location>
        <begin position="1266"/>
        <end position="1287"/>
    </location>
</feature>
<keyword evidence="5" id="KW-1185">Reference proteome</keyword>
<accession>A0A816B310</accession>
<feature type="transmembrane region" description="Helical" evidence="2">
    <location>
        <begin position="827"/>
        <end position="853"/>
    </location>
</feature>
<dbReference type="OrthoDB" id="10025931at2759"/>
<dbReference type="PANTHER" id="PTHR46580">
    <property type="entry name" value="SENSOR KINASE-RELATED"/>
    <property type="match status" value="1"/>
</dbReference>
<sequence length="1774" mass="203399">MINFKAVFDYIKERLWNYNLFIIEEDDYDDDDDNEQRDPVIVLKQQKYTTWLYIILIMVSIYILCYTALMKPELRTITVLDITPVIFNETFLKYGETLSCPCSKVAIPYKDFVNHTTTYHPVCSSVFVSEQWIQALYFEDASRYGTGDFRTTANSQFHLLATLCSLSEDVISQNKFDFNNNEFISSDLLSDVQVQSKINATLEVFKSHASTQIMLLVNYLRTTIRANHLVSSLNTNFIIQLSSSERGYVFFRRKVHIAHSIASTLKPTLMDCSIGNPIAPISFFSDSKREPNPYHLPSYFLVPNATLVNGFFAGCTPFEALLQSTLDCLYSIDCLELLMFYFPNITQIHINWTNSTLLLKQDNKSVNDHLVNLFIDECLYGGLIIILRLIAPFLVNIWLKLKYHSINTNINPNFFMACIRKFGQFIKRLNLFKAADRRMETDIKQQKISTCVYLILLTGSFFILLYTSWSTEVVIKTDPNPSLTTYKKLETISLKKFECPCSNTILPYEKFILLSPIFHQICSSDLITDEWISLLRDITTGYGSPDWRNIAHSHFYLLSDLCKLANTTIEDAIQRLLLQSFIVSNVLTENDFNIQLNATLNEFFRSTIIYFSPLIKTVKILTQIDQLYAVPMTHIKLYQEDENLVGKFAIDNNQRLKASQVTFRLIGPRNVNSTSFACICATNTDCKHSFGIYDVDNGWSVHPTFFLRYTVPGLVFGCSPVESLILSTLQCFYSHSTCFSILMNYSRQQYLMNVEHPTWFDVRPLIYDPIRSRFPPNTSILTIVEEIMIEQWNPSFSYDHFYKSCAPKYCTYTKRICRKFVEIMIRLLSMIGGLTLCLHLLTPKLISFIFYLLTKICNQQQQEQEEEVFVVRYNIFSQLQTIIQKLVTYLSTKLVNLNIFFVRDFGSNIDRTTAKRLGQWATRLYMILLVVGISVLAAYIIFQPETLTKKFDKPSLDLYNHLFQRYGDELKCSCPSITSTYNRFVTVETVFHQICSSPFASNAGRINLTSGLTSDLSAYLQEDYRRFISAHLQFLTGLCQLSNDTVHIAIQQFYSSLFIINKLLSETKFNTHIDSIIEIRKSNAHKAFTHLLFLIRNVNHGNAFVSTYGTNFEYFIPMKFFIVQNVHYAYTKPLSYDNKCSCGLYSNCTTEANFIEGNFSKIIPIKGLKMGCTPSESFLQSTLECFYNQSCIDLIQEYTNINNNLTYSFASLSTTNTSRFLINTTIDKLIEHLFIEEWKRTINYSYYFEQCSPLICSYTYIKKFNLFHTITALLGLQGGLTIILQWISPKIIRIINKIYQYRKKRINPIQPIHSVETIPIENVDTFINRTNSIVSVRYHFKIIFICVLLLTITAVLFLFSINIARSENNPLILTVSSTTSTTMDTSTNIMTHAVNSSTTPIVTTSMITTIRTTHKPTCSLQFQQISIKRPSSWSNMYTYAIADFNGDKQLDLAGSNRITRSINVLLGTGNANFQPEIESLTRQLDYMDKMVVGDFNNDNRLDLACISQITEYVFILLGNDSGAFKKNPTLYLEEGSTLSGIILTHFNDDGYLDIAVTNAPKNSLHIFFGKGDGTFFAEMTFHTGINSYPIDIAVADFNRDGCQDIAVVNQYSRNIGIFFGHSNGSFEMQKTFSTGHYYDPSHLVVGDFNSDTLIDIAVSYEKSDFINVMVGYSNGTVDSSTKFHIGTPFIEHQMLVSDFNDDHCLDIVFADAQKVHVFVGDGNGHFETQSVFLLEKGYIIPWLGIGDFNDDSYDDIIYMDKLDVFEGIFLNKCK</sequence>
<dbReference type="Proteomes" id="UP000663877">
    <property type="component" value="Unassembled WGS sequence"/>
</dbReference>
<dbReference type="EMBL" id="CAJNOI010001022">
    <property type="protein sequence ID" value="CAF1373875.1"/>
    <property type="molecule type" value="Genomic_DNA"/>
</dbReference>
<keyword evidence="2" id="KW-1133">Transmembrane helix</keyword>
<feature type="transmembrane region" description="Helical" evidence="2">
    <location>
        <begin position="379"/>
        <end position="399"/>
    </location>
</feature>
<dbReference type="Gene3D" id="2.130.10.130">
    <property type="entry name" value="Integrin alpha, N-terminal"/>
    <property type="match status" value="2"/>
</dbReference>
<keyword evidence="1" id="KW-0732">Signal</keyword>
<evidence type="ECO:0000313" key="5">
    <source>
        <dbReference type="Proteomes" id="UP000663832"/>
    </source>
</evidence>
<feature type="transmembrane region" description="Helical" evidence="2">
    <location>
        <begin position="1342"/>
        <end position="1364"/>
    </location>
</feature>
<organism evidence="4 5">
    <name type="scientific">Adineta steineri</name>
    <dbReference type="NCBI Taxonomy" id="433720"/>
    <lineage>
        <taxon>Eukaryota</taxon>
        <taxon>Metazoa</taxon>
        <taxon>Spiralia</taxon>
        <taxon>Gnathifera</taxon>
        <taxon>Rotifera</taxon>
        <taxon>Eurotatoria</taxon>
        <taxon>Bdelloidea</taxon>
        <taxon>Adinetida</taxon>
        <taxon>Adinetidae</taxon>
        <taxon>Adineta</taxon>
    </lineage>
</organism>
<reference evidence="4" key="1">
    <citation type="submission" date="2021-02" db="EMBL/GenBank/DDBJ databases">
        <authorList>
            <person name="Nowell W R."/>
        </authorList>
    </citation>
    <scope>NUCLEOTIDE SEQUENCE</scope>
</reference>
<evidence type="ECO:0000256" key="1">
    <source>
        <dbReference type="ARBA" id="ARBA00022729"/>
    </source>
</evidence>